<dbReference type="RefSeq" id="WP_096366480.1">
    <property type="nucleotide sequence ID" value="NZ_AP018052.1"/>
</dbReference>
<evidence type="ECO:0000256" key="2">
    <source>
        <dbReference type="ARBA" id="ARBA00007362"/>
    </source>
</evidence>
<keyword evidence="4 6" id="KW-1133">Transmembrane helix</keyword>
<evidence type="ECO:0000256" key="4">
    <source>
        <dbReference type="ARBA" id="ARBA00022989"/>
    </source>
</evidence>
<dbReference type="Proteomes" id="UP000218765">
    <property type="component" value="Chromosome"/>
</dbReference>
<dbReference type="KEGG" id="ttc:FOKN1_2002"/>
<sequence>MPSLLTSIPALALAFVFLWNSGFIGAEYGLPDAGTFTLLFWRYTALTLALALFLAWHRRLEWPGMEAAGHAALVGALAHGVWLACVLLSLEQGVPAGIVALVVALQPLATGAFSGRMTGESTSARQWAGLILGFCGVAVAVGARIDWNDSGSVFGYLIPLGSVAAITLASLLQRRREVLGRVVMPLDLTLFYQSLATALALALPAVAVEQLATHWTPRFLATMAWLIFAVSLGAYGLMWLLLARIDAVRVASLFYLGPPVTMLMAWIAFGDRLLGTDIAGLMIAAVGVVLVQGVRRRPG</sequence>
<organism evidence="8 9">
    <name type="scientific">Thiohalobacter thiocyanaticus</name>
    <dbReference type="NCBI Taxonomy" id="585455"/>
    <lineage>
        <taxon>Bacteria</taxon>
        <taxon>Pseudomonadati</taxon>
        <taxon>Pseudomonadota</taxon>
        <taxon>Gammaproteobacteria</taxon>
        <taxon>Thiohalobacterales</taxon>
        <taxon>Thiohalobacteraceae</taxon>
        <taxon>Thiohalobacter</taxon>
    </lineage>
</organism>
<dbReference type="Pfam" id="PF00892">
    <property type="entry name" value="EamA"/>
    <property type="match status" value="1"/>
</dbReference>
<dbReference type="AlphaFoldDB" id="A0A1Z4VSJ2"/>
<dbReference type="OrthoDB" id="9809509at2"/>
<feature type="transmembrane region" description="Helical" evidence="6">
    <location>
        <begin position="96"/>
        <end position="115"/>
    </location>
</feature>
<comment type="similarity">
    <text evidence="2">Belongs to the EamA transporter family.</text>
</comment>
<feature type="transmembrane region" description="Helical" evidence="6">
    <location>
        <begin position="250"/>
        <end position="269"/>
    </location>
</feature>
<dbReference type="GO" id="GO:0016020">
    <property type="term" value="C:membrane"/>
    <property type="evidence" value="ECO:0007669"/>
    <property type="project" value="UniProtKB-SubCell"/>
</dbReference>
<evidence type="ECO:0000256" key="5">
    <source>
        <dbReference type="ARBA" id="ARBA00023136"/>
    </source>
</evidence>
<dbReference type="InterPro" id="IPR000620">
    <property type="entry name" value="EamA_dom"/>
</dbReference>
<keyword evidence="9" id="KW-1185">Reference proteome</keyword>
<accession>A0A1Z4VSJ2</accession>
<feature type="transmembrane region" description="Helical" evidence="6">
    <location>
        <begin position="275"/>
        <end position="294"/>
    </location>
</feature>
<keyword evidence="3 6" id="KW-0812">Transmembrane</keyword>
<reference evidence="8 9" key="1">
    <citation type="submission" date="2017-05" db="EMBL/GenBank/DDBJ databases">
        <title>Thiocyanate degradation by Thiohalobacter thiocyanaticus FOKN1.</title>
        <authorList>
            <person name="Oshiki M."/>
            <person name="Fukushima T."/>
            <person name="Kawano S."/>
            <person name="Nakagawa J."/>
        </authorList>
    </citation>
    <scope>NUCLEOTIDE SEQUENCE [LARGE SCALE GENOMIC DNA]</scope>
    <source>
        <strain evidence="8 9">FOKN1</strain>
    </source>
</reference>
<feature type="transmembrane region" description="Helical" evidence="6">
    <location>
        <begin position="127"/>
        <end position="147"/>
    </location>
</feature>
<evidence type="ECO:0000256" key="3">
    <source>
        <dbReference type="ARBA" id="ARBA00022692"/>
    </source>
</evidence>
<feature type="transmembrane region" description="Helical" evidence="6">
    <location>
        <begin position="36"/>
        <end position="56"/>
    </location>
</feature>
<dbReference type="SUPFAM" id="SSF103481">
    <property type="entry name" value="Multidrug resistance efflux transporter EmrE"/>
    <property type="match status" value="2"/>
</dbReference>
<name>A0A1Z4VSJ2_9GAMM</name>
<evidence type="ECO:0000256" key="6">
    <source>
        <dbReference type="SAM" id="Phobius"/>
    </source>
</evidence>
<evidence type="ECO:0000313" key="9">
    <source>
        <dbReference type="Proteomes" id="UP000218765"/>
    </source>
</evidence>
<feature type="transmembrane region" description="Helical" evidence="6">
    <location>
        <begin position="68"/>
        <end position="90"/>
    </location>
</feature>
<proteinExistence type="inferred from homology"/>
<gene>
    <name evidence="8" type="ORF">FOKN1_2002</name>
</gene>
<evidence type="ECO:0000256" key="1">
    <source>
        <dbReference type="ARBA" id="ARBA00004141"/>
    </source>
</evidence>
<evidence type="ECO:0000313" key="8">
    <source>
        <dbReference type="EMBL" id="BAZ94382.1"/>
    </source>
</evidence>
<feature type="transmembrane region" description="Helical" evidence="6">
    <location>
        <begin position="153"/>
        <end position="172"/>
    </location>
</feature>
<dbReference type="InterPro" id="IPR037185">
    <property type="entry name" value="EmrE-like"/>
</dbReference>
<dbReference type="PANTHER" id="PTHR32322:SF2">
    <property type="entry name" value="EAMA DOMAIN-CONTAINING PROTEIN"/>
    <property type="match status" value="1"/>
</dbReference>
<dbReference type="PANTHER" id="PTHR32322">
    <property type="entry name" value="INNER MEMBRANE TRANSPORTER"/>
    <property type="match status" value="1"/>
</dbReference>
<dbReference type="InterPro" id="IPR050638">
    <property type="entry name" value="AA-Vitamin_Transporters"/>
</dbReference>
<comment type="subcellular location">
    <subcellularLocation>
        <location evidence="1">Membrane</location>
        <topology evidence="1">Multi-pass membrane protein</topology>
    </subcellularLocation>
</comment>
<evidence type="ECO:0000259" key="7">
    <source>
        <dbReference type="Pfam" id="PF00892"/>
    </source>
</evidence>
<dbReference type="EMBL" id="AP018052">
    <property type="protein sequence ID" value="BAZ94382.1"/>
    <property type="molecule type" value="Genomic_DNA"/>
</dbReference>
<feature type="domain" description="EamA" evidence="7">
    <location>
        <begin position="10"/>
        <end position="140"/>
    </location>
</feature>
<keyword evidence="5 6" id="KW-0472">Membrane</keyword>
<feature type="transmembrane region" description="Helical" evidence="6">
    <location>
        <begin position="184"/>
        <end position="207"/>
    </location>
</feature>
<protein>
    <submittedName>
        <fullName evidence="8">Permeases of the drug/metabolite transporter</fullName>
    </submittedName>
</protein>
<feature type="transmembrane region" description="Helical" evidence="6">
    <location>
        <begin position="219"/>
        <end position="243"/>
    </location>
</feature>